<evidence type="ECO:0000313" key="2">
    <source>
        <dbReference type="EMBL" id="POM23271.1"/>
    </source>
</evidence>
<keyword evidence="1" id="KW-0732">Signal</keyword>
<evidence type="ECO:0000313" key="3">
    <source>
        <dbReference type="Proteomes" id="UP000242367"/>
    </source>
</evidence>
<dbReference type="EMBL" id="MTBP01000003">
    <property type="protein sequence ID" value="POM23271.1"/>
    <property type="molecule type" value="Genomic_DNA"/>
</dbReference>
<reference evidence="2 3" key="1">
    <citation type="journal article" date="2017" name="Chemistry">
        <title>Isolation, Biosynthesis and Chemical Modifications of Rubterolones A-F: Rare Tropolone Alkaloids from Actinomadura sp. 5-2.</title>
        <authorList>
            <person name="Guo H."/>
            <person name="Benndorf R."/>
            <person name="Leichnitz D."/>
            <person name="Klassen J.L."/>
            <person name="Vollmers J."/>
            <person name="Gorls H."/>
            <person name="Steinacker M."/>
            <person name="Weigel C."/>
            <person name="Dahse H.M."/>
            <person name="Kaster A.K."/>
            <person name="de Beer Z.W."/>
            <person name="Poulsen M."/>
            <person name="Beemelmanns C."/>
        </authorList>
    </citation>
    <scope>NUCLEOTIDE SEQUENCE [LARGE SCALE GENOMIC DNA]</scope>
    <source>
        <strain evidence="2 3">5-2</strain>
    </source>
</reference>
<feature type="signal peptide" evidence="1">
    <location>
        <begin position="1"/>
        <end position="50"/>
    </location>
</feature>
<proteinExistence type="predicted"/>
<dbReference type="Proteomes" id="UP000242367">
    <property type="component" value="Unassembled WGS sequence"/>
</dbReference>
<protein>
    <recommendedName>
        <fullName evidence="4">Exo-alpha-sialidase</fullName>
    </recommendedName>
</protein>
<dbReference type="Gene3D" id="2.120.10.10">
    <property type="match status" value="2"/>
</dbReference>
<evidence type="ECO:0000256" key="1">
    <source>
        <dbReference type="SAM" id="SignalP"/>
    </source>
</evidence>
<dbReference type="InterPro" id="IPR036278">
    <property type="entry name" value="Sialidase_sf"/>
</dbReference>
<keyword evidence="3" id="KW-1185">Reference proteome</keyword>
<evidence type="ECO:0008006" key="4">
    <source>
        <dbReference type="Google" id="ProtNLM"/>
    </source>
</evidence>
<dbReference type="SUPFAM" id="SSF50939">
    <property type="entry name" value="Sialidases"/>
    <property type="match status" value="1"/>
</dbReference>
<name>A0A2P4UE18_9ACTN</name>
<dbReference type="CDD" id="cd15482">
    <property type="entry name" value="Sialidase_non-viral"/>
    <property type="match status" value="1"/>
</dbReference>
<sequence precursor="true">MGGSAERTLALYRPSRKAPMHPFSRRRPWRAAAGLAAAVALLLGSSSAAANVTLTTIGSDPFANSTSQHKTQVEPDTFSYGTTIVSAFQTGRFFDGGASDACFATSTNSGGSWTQGCLPGVTKFNGGGIYDRVSDAAVAYDARHNVWMISTLALTDTGGVVGKAVLTSLSTDGGLTWPTVVTTRLATGSANLDKNWIVCDNTSTSAFYGNCYTEYDDNGASNRIHMSVSSNGGTSWTDHTLTQTGLGGQPVVRPNGTVMVPYESNSGQIRSFRSTNGGSTWGSSVTISTAQVHTTAGGLRTSPLPSAEIDAAGTVYVVWQDCRFQSGCAANDVVLSKSTSETTWSTVTRITSDGGDHFIPGIAVNPATSGGSAALAVAYYRYATPSCSASTCQLTVGYTSSANGGTSWSAPTQLDGPFGLSLIADTSQGRMVGDYISVSISGGLAWPVFMHAQTPSGAAFDEHAVTPSTGLPVTGGAIAAVDGPVQVTGGHNLPVNGHKH</sequence>
<feature type="chain" id="PRO_5038785903" description="Exo-alpha-sialidase" evidence="1">
    <location>
        <begin position="51"/>
        <end position="500"/>
    </location>
</feature>
<accession>A0A2P4UE18</accession>
<gene>
    <name evidence="2" type="ORF">BTM25_44240</name>
</gene>
<organism evidence="2 3">
    <name type="scientific">Actinomadura rubteroloni</name>
    <dbReference type="NCBI Taxonomy" id="1926885"/>
    <lineage>
        <taxon>Bacteria</taxon>
        <taxon>Bacillati</taxon>
        <taxon>Actinomycetota</taxon>
        <taxon>Actinomycetes</taxon>
        <taxon>Streptosporangiales</taxon>
        <taxon>Thermomonosporaceae</taxon>
        <taxon>Actinomadura</taxon>
    </lineage>
</organism>
<comment type="caution">
    <text evidence="2">The sequence shown here is derived from an EMBL/GenBank/DDBJ whole genome shotgun (WGS) entry which is preliminary data.</text>
</comment>
<dbReference type="AlphaFoldDB" id="A0A2P4UE18"/>